<evidence type="ECO:0000256" key="1">
    <source>
        <dbReference type="SAM" id="SignalP"/>
    </source>
</evidence>
<keyword evidence="1" id="KW-0732">Signal</keyword>
<feature type="signal peptide" evidence="1">
    <location>
        <begin position="1"/>
        <end position="22"/>
    </location>
</feature>
<proteinExistence type="predicted"/>
<name>A0ABW3Z2L1_MYCRA</name>
<organism evidence="2 3">
    <name type="scientific">Mycoplana ramosa</name>
    <name type="common">Mycoplana bullata</name>
    <dbReference type="NCBI Taxonomy" id="40837"/>
    <lineage>
        <taxon>Bacteria</taxon>
        <taxon>Pseudomonadati</taxon>
        <taxon>Pseudomonadota</taxon>
        <taxon>Alphaproteobacteria</taxon>
        <taxon>Hyphomicrobiales</taxon>
        <taxon>Rhizobiaceae</taxon>
        <taxon>Mycoplana</taxon>
    </lineage>
</organism>
<gene>
    <name evidence="2" type="ORF">ACFQ33_19530</name>
</gene>
<evidence type="ECO:0000313" key="3">
    <source>
        <dbReference type="Proteomes" id="UP001597173"/>
    </source>
</evidence>
<comment type="caution">
    <text evidence="2">The sequence shown here is derived from an EMBL/GenBank/DDBJ whole genome shotgun (WGS) entry which is preliminary data.</text>
</comment>
<reference evidence="3" key="1">
    <citation type="journal article" date="2019" name="Int. J. Syst. Evol. Microbiol.">
        <title>The Global Catalogue of Microorganisms (GCM) 10K type strain sequencing project: providing services to taxonomists for standard genome sequencing and annotation.</title>
        <authorList>
            <consortium name="The Broad Institute Genomics Platform"/>
            <consortium name="The Broad Institute Genome Sequencing Center for Infectious Disease"/>
            <person name="Wu L."/>
            <person name="Ma J."/>
        </authorList>
    </citation>
    <scope>NUCLEOTIDE SEQUENCE [LARGE SCALE GENOMIC DNA]</scope>
    <source>
        <strain evidence="3">CCUG 55609</strain>
    </source>
</reference>
<dbReference type="EMBL" id="JBHTNF010000017">
    <property type="protein sequence ID" value="MFD1330085.1"/>
    <property type="molecule type" value="Genomic_DNA"/>
</dbReference>
<dbReference type="InterPro" id="IPR014469">
    <property type="entry name" value="DUF2271"/>
</dbReference>
<feature type="chain" id="PRO_5045418885" evidence="1">
    <location>
        <begin position="23"/>
        <end position="156"/>
    </location>
</feature>
<sequence length="156" mass="16176">MKSLIAGLVLTTALTLPGLALARPVTLTTTLNNYGGDGAYLTLYVTDAAGAYKGTLWMAGGKSKYYSHLSDWARLSGGDTAEISGITGASVGAGRTLKITLDLADALFDAGYELHIDAAVEDMRDSPSDVVVPLTSGGADQAVSGRRYVGSFTYSM</sequence>
<protein>
    <submittedName>
        <fullName evidence="2">DUF2271 domain-containing protein</fullName>
    </submittedName>
</protein>
<dbReference type="Pfam" id="PF10029">
    <property type="entry name" value="DUF2271"/>
    <property type="match status" value="1"/>
</dbReference>
<accession>A0ABW3Z2L1</accession>
<keyword evidence="3" id="KW-1185">Reference proteome</keyword>
<evidence type="ECO:0000313" key="2">
    <source>
        <dbReference type="EMBL" id="MFD1330085.1"/>
    </source>
</evidence>
<dbReference type="RefSeq" id="WP_374836346.1">
    <property type="nucleotide sequence ID" value="NZ_JBHEEW010000002.1"/>
</dbReference>
<dbReference type="Proteomes" id="UP001597173">
    <property type="component" value="Unassembled WGS sequence"/>
</dbReference>